<name>A0A8J2KXH9_9HEXA</name>
<evidence type="ECO:0000256" key="1">
    <source>
        <dbReference type="SAM" id="Phobius"/>
    </source>
</evidence>
<sequence>KNHGVAYNAVILSAINGAIARALSDAGVTPPESIKLGYVLPLSNHPGGFNVHVTQSTMELPCYADSPKERLRRTHDIIVEDAGSLLPLILAFFVRLMSLAPLPITSTLQDKILVPSKYLPSYFLTNMPITTTREDVDGLEIVDLFHGISVTYGIGLFISSLGVNEKKRVFFNMDKSVFGNEASARKFPKYFEEELKSL</sequence>
<feature type="non-terminal residue" evidence="3">
    <location>
        <position position="1"/>
    </location>
</feature>
<dbReference type="EMBL" id="CAJVCH010535390">
    <property type="protein sequence ID" value="CAG7825197.1"/>
    <property type="molecule type" value="Genomic_DNA"/>
</dbReference>
<dbReference type="Proteomes" id="UP000708208">
    <property type="component" value="Unassembled WGS sequence"/>
</dbReference>
<organism evidence="3 4">
    <name type="scientific">Allacma fusca</name>
    <dbReference type="NCBI Taxonomy" id="39272"/>
    <lineage>
        <taxon>Eukaryota</taxon>
        <taxon>Metazoa</taxon>
        <taxon>Ecdysozoa</taxon>
        <taxon>Arthropoda</taxon>
        <taxon>Hexapoda</taxon>
        <taxon>Collembola</taxon>
        <taxon>Symphypleona</taxon>
        <taxon>Sminthuridae</taxon>
        <taxon>Allacma</taxon>
    </lineage>
</organism>
<gene>
    <name evidence="3" type="ORF">AFUS01_LOCUS35321</name>
</gene>
<feature type="transmembrane region" description="Helical" evidence="1">
    <location>
        <begin position="77"/>
        <end position="98"/>
    </location>
</feature>
<reference evidence="3" key="1">
    <citation type="submission" date="2021-06" db="EMBL/GenBank/DDBJ databases">
        <authorList>
            <person name="Hodson N. C."/>
            <person name="Mongue J. A."/>
            <person name="Jaron S. K."/>
        </authorList>
    </citation>
    <scope>NUCLEOTIDE SEQUENCE</scope>
</reference>
<proteinExistence type="predicted"/>
<feature type="domain" description="O-acyltransferase WSD1 C-terminal" evidence="2">
    <location>
        <begin position="57"/>
        <end position="197"/>
    </location>
</feature>
<evidence type="ECO:0000313" key="4">
    <source>
        <dbReference type="Proteomes" id="UP000708208"/>
    </source>
</evidence>
<dbReference type="Pfam" id="PF06974">
    <property type="entry name" value="WS_DGAT_C"/>
    <property type="match status" value="1"/>
</dbReference>
<comment type="caution">
    <text evidence="3">The sequence shown here is derived from an EMBL/GenBank/DDBJ whole genome shotgun (WGS) entry which is preliminary data.</text>
</comment>
<dbReference type="AlphaFoldDB" id="A0A8J2KXH9"/>
<keyword evidence="4" id="KW-1185">Reference proteome</keyword>
<evidence type="ECO:0000259" key="2">
    <source>
        <dbReference type="Pfam" id="PF06974"/>
    </source>
</evidence>
<dbReference type="InterPro" id="IPR009721">
    <property type="entry name" value="O-acyltransferase_WSD1_C"/>
</dbReference>
<evidence type="ECO:0000313" key="3">
    <source>
        <dbReference type="EMBL" id="CAG7825197.1"/>
    </source>
</evidence>
<keyword evidence="1" id="KW-0812">Transmembrane</keyword>
<feature type="transmembrane region" description="Helical" evidence="1">
    <location>
        <begin position="144"/>
        <end position="163"/>
    </location>
</feature>
<accession>A0A8J2KXH9</accession>
<keyword evidence="1" id="KW-1133">Transmembrane helix</keyword>
<keyword evidence="1" id="KW-0472">Membrane</keyword>
<protein>
    <recommendedName>
        <fullName evidence="2">O-acyltransferase WSD1 C-terminal domain-containing protein</fullName>
    </recommendedName>
</protein>